<gene>
    <name evidence="2" type="ORF">H6P81_006932</name>
</gene>
<protein>
    <submittedName>
        <fullName evidence="2">Uncharacterized protein</fullName>
    </submittedName>
</protein>
<sequence>MHLFPRPRQLLEAAAAPHRGNALRELNRRYSELLNQVDAEKKRKERVDKAFKEAAAPEIEKLGMQELEVYKAALGELKKKVTRRAEVLAAMGTSTARTSTGTHTMMAFSSASSYFGMSTATSTINISAMSPVVLPPVLSPVLPPLPPLPPITSLPALPPLPPLPNSMISSIHNIPSLVPTLTYSRRMIPKEEKFDDFGSFY</sequence>
<proteinExistence type="predicted"/>
<name>A0AAV7EYZ2_ARIFI</name>
<feature type="coiled-coil region" evidence="1">
    <location>
        <begin position="23"/>
        <end position="50"/>
    </location>
</feature>
<evidence type="ECO:0000313" key="2">
    <source>
        <dbReference type="EMBL" id="KAG9454028.1"/>
    </source>
</evidence>
<keyword evidence="3" id="KW-1185">Reference proteome</keyword>
<dbReference type="AlphaFoldDB" id="A0AAV7EYZ2"/>
<dbReference type="EMBL" id="JAINDJ010000003">
    <property type="protein sequence ID" value="KAG9454028.1"/>
    <property type="molecule type" value="Genomic_DNA"/>
</dbReference>
<evidence type="ECO:0000256" key="1">
    <source>
        <dbReference type="SAM" id="Coils"/>
    </source>
</evidence>
<organism evidence="2 3">
    <name type="scientific">Aristolochia fimbriata</name>
    <name type="common">White veined hardy Dutchman's pipe vine</name>
    <dbReference type="NCBI Taxonomy" id="158543"/>
    <lineage>
        <taxon>Eukaryota</taxon>
        <taxon>Viridiplantae</taxon>
        <taxon>Streptophyta</taxon>
        <taxon>Embryophyta</taxon>
        <taxon>Tracheophyta</taxon>
        <taxon>Spermatophyta</taxon>
        <taxon>Magnoliopsida</taxon>
        <taxon>Magnoliidae</taxon>
        <taxon>Piperales</taxon>
        <taxon>Aristolochiaceae</taxon>
        <taxon>Aristolochia</taxon>
    </lineage>
</organism>
<dbReference type="Proteomes" id="UP000825729">
    <property type="component" value="Unassembled WGS sequence"/>
</dbReference>
<evidence type="ECO:0000313" key="3">
    <source>
        <dbReference type="Proteomes" id="UP000825729"/>
    </source>
</evidence>
<reference evidence="2 3" key="1">
    <citation type="submission" date="2021-07" db="EMBL/GenBank/DDBJ databases">
        <title>The Aristolochia fimbriata genome: insights into angiosperm evolution, floral development and chemical biosynthesis.</title>
        <authorList>
            <person name="Jiao Y."/>
        </authorList>
    </citation>
    <scope>NUCLEOTIDE SEQUENCE [LARGE SCALE GENOMIC DNA]</scope>
    <source>
        <strain evidence="2">IBCAS-2021</strain>
        <tissue evidence="2">Leaf</tissue>
    </source>
</reference>
<keyword evidence="1" id="KW-0175">Coiled coil</keyword>
<accession>A0AAV7EYZ2</accession>
<comment type="caution">
    <text evidence="2">The sequence shown here is derived from an EMBL/GenBank/DDBJ whole genome shotgun (WGS) entry which is preliminary data.</text>
</comment>